<dbReference type="EMBL" id="JABZRD010000097">
    <property type="protein sequence ID" value="MBF1283338.1"/>
    <property type="molecule type" value="Genomic_DNA"/>
</dbReference>
<gene>
    <name evidence="1" type="ORF">HXM93_02220</name>
</gene>
<accession>A0A930GZ23</accession>
<protein>
    <submittedName>
        <fullName evidence="1">Uncharacterized protein</fullName>
    </submittedName>
</protein>
<proteinExistence type="predicted"/>
<dbReference type="Proteomes" id="UP000709351">
    <property type="component" value="Unassembled WGS sequence"/>
</dbReference>
<sequence>MKKYDEYQNYLNQFEKSADKNFRRMILIDCLGDYMDELLERKNILEPDSEEYRKLENRRAEIIKLIEIVSEERRLAYIHKNLQKEVAE</sequence>
<reference evidence="1" key="1">
    <citation type="submission" date="2020-04" db="EMBL/GenBank/DDBJ databases">
        <title>Deep metagenomics examines the oral microbiome during advanced dental caries in children, revealing novel taxa and co-occurrences with host molecules.</title>
        <authorList>
            <person name="Baker J.L."/>
            <person name="Morton J.T."/>
            <person name="Dinis M."/>
            <person name="Alvarez R."/>
            <person name="Tran N.C."/>
            <person name="Knight R."/>
            <person name="Edlund A."/>
        </authorList>
    </citation>
    <scope>NUCLEOTIDE SEQUENCE</scope>
    <source>
        <strain evidence="1">JCVI_24_bin.2</strain>
    </source>
</reference>
<evidence type="ECO:0000313" key="1">
    <source>
        <dbReference type="EMBL" id="MBF1283338.1"/>
    </source>
</evidence>
<organism evidence="1 2">
    <name type="scientific">Oribacterium parvum</name>
    <dbReference type="NCBI Taxonomy" id="1501329"/>
    <lineage>
        <taxon>Bacteria</taxon>
        <taxon>Bacillati</taxon>
        <taxon>Bacillota</taxon>
        <taxon>Clostridia</taxon>
        <taxon>Lachnospirales</taxon>
        <taxon>Lachnospiraceae</taxon>
        <taxon>Oribacterium</taxon>
    </lineage>
</organism>
<name>A0A930GZ23_9FIRM</name>
<evidence type="ECO:0000313" key="2">
    <source>
        <dbReference type="Proteomes" id="UP000709351"/>
    </source>
</evidence>
<comment type="caution">
    <text evidence="1">The sequence shown here is derived from an EMBL/GenBank/DDBJ whole genome shotgun (WGS) entry which is preliminary data.</text>
</comment>
<dbReference type="AlphaFoldDB" id="A0A930GZ23"/>